<name>A0A5P9Q839_9MICO</name>
<organism evidence="1 2">
    <name type="scientific">Luteimicrobium xylanilyticum</name>
    <dbReference type="NCBI Taxonomy" id="1133546"/>
    <lineage>
        <taxon>Bacteria</taxon>
        <taxon>Bacillati</taxon>
        <taxon>Actinomycetota</taxon>
        <taxon>Actinomycetes</taxon>
        <taxon>Micrococcales</taxon>
        <taxon>Luteimicrobium</taxon>
    </lineage>
</organism>
<evidence type="ECO:0000313" key="2">
    <source>
        <dbReference type="Proteomes" id="UP000326702"/>
    </source>
</evidence>
<reference evidence="1 2" key="1">
    <citation type="submission" date="2019-10" db="EMBL/GenBank/DDBJ databases">
        <title>Genome sequence of Luteimicrobium xylanilyticum HY-24.</title>
        <authorList>
            <person name="Kim D.Y."/>
            <person name="Park H.-Y."/>
        </authorList>
    </citation>
    <scope>NUCLEOTIDE SEQUENCE [LARGE SCALE GENOMIC DNA]</scope>
    <source>
        <strain evidence="1 2">HY-24</strain>
    </source>
</reference>
<dbReference type="OrthoDB" id="5479351at2"/>
<dbReference type="Proteomes" id="UP000326702">
    <property type="component" value="Chromosome"/>
</dbReference>
<sequence length="142" mass="15341">MTAIPVTPLSLRDATFVVLDAGGERDYSSSVSQVLFQPTPTWFQSRSLEQRVPEQILGPVEWTLALEYPQDWAEATSLSLYLLLHAGEQRDVLFVPRTTDLVQVAANVTLAPGPIGGQAGVLLTGIAVMGVNDVPVVEEIEP</sequence>
<protein>
    <submittedName>
        <fullName evidence="1">Uncharacterized protein</fullName>
    </submittedName>
</protein>
<dbReference type="AlphaFoldDB" id="A0A5P9Q839"/>
<evidence type="ECO:0000313" key="1">
    <source>
        <dbReference type="EMBL" id="QFU97280.1"/>
    </source>
</evidence>
<accession>A0A5P9Q839</accession>
<dbReference type="RefSeq" id="WP_036953356.1">
    <property type="nucleotide sequence ID" value="NZ_BAABIH010000001.1"/>
</dbReference>
<keyword evidence="2" id="KW-1185">Reference proteome</keyword>
<dbReference type="KEGG" id="lxl:KDY119_00774"/>
<gene>
    <name evidence="1" type="ORF">KDY119_00774</name>
</gene>
<dbReference type="EMBL" id="CP045529">
    <property type="protein sequence ID" value="QFU97280.1"/>
    <property type="molecule type" value="Genomic_DNA"/>
</dbReference>
<proteinExistence type="predicted"/>